<dbReference type="AlphaFoldDB" id="A0A7S1XYC7"/>
<evidence type="ECO:0000256" key="1">
    <source>
        <dbReference type="ARBA" id="ARBA00022741"/>
    </source>
</evidence>
<dbReference type="EMBL" id="HBGJ01042789">
    <property type="protein sequence ID" value="CAD9268429.1"/>
    <property type="molecule type" value="Transcribed_RNA"/>
</dbReference>
<dbReference type="GO" id="GO:0003924">
    <property type="term" value="F:GTPase activity"/>
    <property type="evidence" value="ECO:0007669"/>
    <property type="project" value="InterPro"/>
</dbReference>
<dbReference type="PANTHER" id="PTHR47977">
    <property type="entry name" value="RAS-RELATED PROTEIN RAB"/>
    <property type="match status" value="1"/>
</dbReference>
<organism evidence="3">
    <name type="scientific">Phaeomonas parva</name>
    <dbReference type="NCBI Taxonomy" id="124430"/>
    <lineage>
        <taxon>Eukaryota</taxon>
        <taxon>Sar</taxon>
        <taxon>Stramenopiles</taxon>
        <taxon>Ochrophyta</taxon>
        <taxon>Pinguiophyceae</taxon>
        <taxon>Pinguiochrysidales</taxon>
        <taxon>Pinguiochrysidaceae</taxon>
        <taxon>Phaeomonas</taxon>
    </lineage>
</organism>
<keyword evidence="2" id="KW-0342">GTP-binding</keyword>
<gene>
    <name evidence="3" type="ORF">PPAR1163_LOCUS26863</name>
</gene>
<dbReference type="Gene3D" id="3.40.50.300">
    <property type="entry name" value="P-loop containing nucleotide triphosphate hydrolases"/>
    <property type="match status" value="1"/>
</dbReference>
<dbReference type="InterPro" id="IPR027417">
    <property type="entry name" value="P-loop_NTPase"/>
</dbReference>
<proteinExistence type="predicted"/>
<dbReference type="PRINTS" id="PR00449">
    <property type="entry name" value="RASTRNSFRMNG"/>
</dbReference>
<dbReference type="SMART" id="SM00175">
    <property type="entry name" value="RAB"/>
    <property type="match status" value="1"/>
</dbReference>
<dbReference type="InterPro" id="IPR050227">
    <property type="entry name" value="Rab"/>
</dbReference>
<dbReference type="Pfam" id="PF00071">
    <property type="entry name" value="Ras"/>
    <property type="match status" value="1"/>
</dbReference>
<evidence type="ECO:0000256" key="2">
    <source>
        <dbReference type="ARBA" id="ARBA00023134"/>
    </source>
</evidence>
<sequence>MRRFVDDGFERAYNQTIGVDFLEKKLTLRGDHRVHLQVWDVGGQSISSKMLSTYIKGSNLIFLCYDVTDAQSFADLDDWLGMVHKAFRDPITDEQLPLPHVQVLGNKIDLIGQKVVPDRDAREFAEENKLKGHHLVSAQSGENLLRCMYACAAEMVGITLSEHELAYYDTVLAVTVVEGGGDADPDGGRTPWADEIEAEDLAAERRKQEQGDCVCAVM</sequence>
<dbReference type="InterPro" id="IPR001806">
    <property type="entry name" value="Small_GTPase"/>
</dbReference>
<evidence type="ECO:0000313" key="3">
    <source>
        <dbReference type="EMBL" id="CAD9268429.1"/>
    </source>
</evidence>
<reference evidence="3" key="1">
    <citation type="submission" date="2021-01" db="EMBL/GenBank/DDBJ databases">
        <authorList>
            <person name="Corre E."/>
            <person name="Pelletier E."/>
            <person name="Niang G."/>
            <person name="Scheremetjew M."/>
            <person name="Finn R."/>
            <person name="Kale V."/>
            <person name="Holt S."/>
            <person name="Cochrane G."/>
            <person name="Meng A."/>
            <person name="Brown T."/>
            <person name="Cohen L."/>
        </authorList>
    </citation>
    <scope>NUCLEOTIDE SEQUENCE</scope>
    <source>
        <strain evidence="3">CCMP2877</strain>
    </source>
</reference>
<protein>
    <recommendedName>
        <fullName evidence="4">Ras-related protein Rab-28</fullName>
    </recommendedName>
</protein>
<accession>A0A7S1XYC7</accession>
<dbReference type="PROSITE" id="PS51421">
    <property type="entry name" value="RAS"/>
    <property type="match status" value="1"/>
</dbReference>
<dbReference type="FunFam" id="3.40.50.300:FF:001447">
    <property type="entry name" value="Ras-related protein Rab-1B"/>
    <property type="match status" value="1"/>
</dbReference>
<dbReference type="SUPFAM" id="SSF52540">
    <property type="entry name" value="P-loop containing nucleoside triphosphate hydrolases"/>
    <property type="match status" value="1"/>
</dbReference>
<dbReference type="SMART" id="SM00173">
    <property type="entry name" value="RAS"/>
    <property type="match status" value="1"/>
</dbReference>
<dbReference type="GO" id="GO:0005525">
    <property type="term" value="F:GTP binding"/>
    <property type="evidence" value="ECO:0007669"/>
    <property type="project" value="UniProtKB-KW"/>
</dbReference>
<evidence type="ECO:0008006" key="4">
    <source>
        <dbReference type="Google" id="ProtNLM"/>
    </source>
</evidence>
<keyword evidence="1" id="KW-0547">Nucleotide-binding</keyword>
<name>A0A7S1XYC7_9STRA</name>
<dbReference type="PROSITE" id="PS51419">
    <property type="entry name" value="RAB"/>
    <property type="match status" value="1"/>
</dbReference>